<name>A0A1G9YIF6_9FIRM</name>
<dbReference type="InterPro" id="IPR051612">
    <property type="entry name" value="Teichoic_Acid_Biosynth"/>
</dbReference>
<dbReference type="SUPFAM" id="SSF53756">
    <property type="entry name" value="UDP-Glycosyltransferase/glycogen phosphorylase"/>
    <property type="match status" value="1"/>
</dbReference>
<evidence type="ECO:0000256" key="1">
    <source>
        <dbReference type="ARBA" id="ARBA00004202"/>
    </source>
</evidence>
<evidence type="ECO:0000256" key="4">
    <source>
        <dbReference type="ARBA" id="ARBA00022679"/>
    </source>
</evidence>
<keyword evidence="7" id="KW-1133">Transmembrane helix</keyword>
<evidence type="ECO:0000256" key="7">
    <source>
        <dbReference type="SAM" id="Phobius"/>
    </source>
</evidence>
<evidence type="ECO:0000256" key="6">
    <source>
        <dbReference type="ARBA" id="ARBA00023136"/>
    </source>
</evidence>
<dbReference type="GO" id="GO:0047355">
    <property type="term" value="F:CDP-glycerol glycerophosphotransferase activity"/>
    <property type="evidence" value="ECO:0007669"/>
    <property type="project" value="InterPro"/>
</dbReference>
<dbReference type="PANTHER" id="PTHR37316">
    <property type="entry name" value="TEICHOIC ACID GLYCEROL-PHOSPHATE PRIMASE"/>
    <property type="match status" value="1"/>
</dbReference>
<evidence type="ECO:0000313" key="8">
    <source>
        <dbReference type="EMBL" id="SDN08285.1"/>
    </source>
</evidence>
<dbReference type="Gene3D" id="3.40.50.12580">
    <property type="match status" value="1"/>
</dbReference>
<protein>
    <submittedName>
        <fullName evidence="8">CDP-glycerol glycerophosphotransferase</fullName>
    </submittedName>
</protein>
<evidence type="ECO:0000313" key="9">
    <source>
        <dbReference type="Proteomes" id="UP000214880"/>
    </source>
</evidence>
<dbReference type="RefSeq" id="WP_092074681.1">
    <property type="nucleotide sequence ID" value="NZ_FNHB01000011.1"/>
</dbReference>
<dbReference type="Pfam" id="PF04464">
    <property type="entry name" value="Glyphos_transf"/>
    <property type="match status" value="1"/>
</dbReference>
<dbReference type="InterPro" id="IPR043148">
    <property type="entry name" value="TagF_C"/>
</dbReference>
<dbReference type="EMBL" id="FNHB01000011">
    <property type="protein sequence ID" value="SDN08285.1"/>
    <property type="molecule type" value="Genomic_DNA"/>
</dbReference>
<keyword evidence="4 8" id="KW-0808">Transferase</keyword>
<dbReference type="OrthoDB" id="1829127at2"/>
<keyword evidence="9" id="KW-1185">Reference proteome</keyword>
<dbReference type="STRING" id="146817.SAMN04488502_111100"/>
<keyword evidence="5" id="KW-0777">Teichoic acid biosynthesis</keyword>
<evidence type="ECO:0000256" key="5">
    <source>
        <dbReference type="ARBA" id="ARBA00022944"/>
    </source>
</evidence>
<comment type="similarity">
    <text evidence="2">Belongs to the CDP-glycerol glycerophosphotransferase family.</text>
</comment>
<keyword evidence="3" id="KW-1003">Cell membrane</keyword>
<dbReference type="AlphaFoldDB" id="A0A1G9YIF6"/>
<accession>A0A1G9YIF6</accession>
<comment type="subcellular location">
    <subcellularLocation>
        <location evidence="1">Cell membrane</location>
        <topology evidence="1">Peripheral membrane protein</topology>
    </subcellularLocation>
</comment>
<dbReference type="GO" id="GO:0019350">
    <property type="term" value="P:teichoic acid biosynthetic process"/>
    <property type="evidence" value="ECO:0007669"/>
    <property type="project" value="UniProtKB-KW"/>
</dbReference>
<gene>
    <name evidence="8" type="ORF">SAMN04488502_111100</name>
</gene>
<dbReference type="GO" id="GO:0005886">
    <property type="term" value="C:plasma membrane"/>
    <property type="evidence" value="ECO:0007669"/>
    <property type="project" value="UniProtKB-SubCell"/>
</dbReference>
<dbReference type="Gene3D" id="3.40.50.11820">
    <property type="match status" value="1"/>
</dbReference>
<dbReference type="Proteomes" id="UP000214880">
    <property type="component" value="Unassembled WGS sequence"/>
</dbReference>
<dbReference type="InterPro" id="IPR007554">
    <property type="entry name" value="Glycerophosphate_synth"/>
</dbReference>
<proteinExistence type="inferred from homology"/>
<keyword evidence="7" id="KW-0812">Transmembrane</keyword>
<dbReference type="InterPro" id="IPR043149">
    <property type="entry name" value="TagF_N"/>
</dbReference>
<reference evidence="8 9" key="1">
    <citation type="submission" date="2016-10" db="EMBL/GenBank/DDBJ databases">
        <authorList>
            <person name="de Groot N.N."/>
        </authorList>
    </citation>
    <scope>NUCLEOTIDE SEQUENCE [LARGE SCALE GENOMIC DNA]</scope>
    <source>
        <strain evidence="8 9">DSM 1736</strain>
    </source>
</reference>
<evidence type="ECO:0000256" key="3">
    <source>
        <dbReference type="ARBA" id="ARBA00022475"/>
    </source>
</evidence>
<evidence type="ECO:0000256" key="2">
    <source>
        <dbReference type="ARBA" id="ARBA00010488"/>
    </source>
</evidence>
<sequence length="426" mass="49898">MSLKNYKILLTKLLEKTLYFILGWGLIIPLACIIPKKKNLLLFKASGNNVKYLYFYACRQPAGLEFYYLTRNKKLIQQLKTRHLPVLPYPSWRTLFKMFQASAYIIDNHISPLNYYIFYRARKIQLWHGIGVKQIGPSSVREIKSMKEGRGKELAKKLVFNPTYDVFLSTSDFYTREVFSPAIKAGQFWDFGYPRNDLLFTGTTIDEQLLDTDSEKNKIIRDFKQRGHQAVLYAPTFRDTGGDPVSDLAIELPALNDFARSHHLLFVFKFHPTTRVKGLINSLSNCIEYDKGRDIYPVMSCFDLLITDYSSIYLDFLLLNRPVLFFPYDYEKYRSRDRDIEVGYDWITPGPKCYTQQELEEQMIRLLIRRSDGYQQQRREILTMAFTYQDGNASERVLSAIKNLLTEKSSLPELRAQYNDFSIKGR</sequence>
<dbReference type="PANTHER" id="PTHR37316:SF3">
    <property type="entry name" value="TEICHOIC ACID GLYCEROL-PHOSPHATE TRANSFERASE"/>
    <property type="match status" value="1"/>
</dbReference>
<organism evidence="8 9">
    <name type="scientific">Dendrosporobacter quercicolus</name>
    <dbReference type="NCBI Taxonomy" id="146817"/>
    <lineage>
        <taxon>Bacteria</taxon>
        <taxon>Bacillati</taxon>
        <taxon>Bacillota</taxon>
        <taxon>Negativicutes</taxon>
        <taxon>Selenomonadales</taxon>
        <taxon>Sporomusaceae</taxon>
        <taxon>Dendrosporobacter</taxon>
    </lineage>
</organism>
<keyword evidence="6 7" id="KW-0472">Membrane</keyword>
<feature type="transmembrane region" description="Helical" evidence="7">
    <location>
        <begin position="17"/>
        <end position="34"/>
    </location>
</feature>